<accession>A0ABS0D3I5</accession>
<evidence type="ECO:0000256" key="2">
    <source>
        <dbReference type="ARBA" id="ARBA00022729"/>
    </source>
</evidence>
<dbReference type="EMBL" id="JADLQN010000001">
    <property type="protein sequence ID" value="MBF6353031.1"/>
    <property type="molecule type" value="Genomic_DNA"/>
</dbReference>
<comment type="similarity">
    <text evidence="1">Belongs to the leucine-binding protein family.</text>
</comment>
<reference evidence="5 6" key="1">
    <citation type="submission" date="2020-10" db="EMBL/GenBank/DDBJ databases">
        <title>Identification of Nocardia species via Next-generation sequencing and recognition of intraspecies genetic diversity.</title>
        <authorList>
            <person name="Li P."/>
            <person name="Li P."/>
            <person name="Lu B."/>
        </authorList>
    </citation>
    <scope>NUCLEOTIDE SEQUENCE [LARGE SCALE GENOMIC DNA]</scope>
    <source>
        <strain evidence="5 6">BJ06-0143</strain>
    </source>
</reference>
<comment type="caution">
    <text evidence="5">The sequence shown here is derived from an EMBL/GenBank/DDBJ whole genome shotgun (WGS) entry which is preliminary data.</text>
</comment>
<feature type="chain" id="PRO_5046856971" evidence="3">
    <location>
        <begin position="25"/>
        <end position="423"/>
    </location>
</feature>
<name>A0ABS0D3I5_9NOCA</name>
<evidence type="ECO:0000256" key="3">
    <source>
        <dbReference type="SAM" id="SignalP"/>
    </source>
</evidence>
<feature type="signal peptide" evidence="3">
    <location>
        <begin position="1"/>
        <end position="24"/>
    </location>
</feature>
<dbReference type="Proteomes" id="UP000707731">
    <property type="component" value="Unassembled WGS sequence"/>
</dbReference>
<proteinExistence type="inferred from homology"/>
<keyword evidence="6" id="KW-1185">Reference proteome</keyword>
<evidence type="ECO:0000256" key="1">
    <source>
        <dbReference type="ARBA" id="ARBA00010062"/>
    </source>
</evidence>
<dbReference type="PANTHER" id="PTHR47235">
    <property type="entry name" value="BLR6548 PROTEIN"/>
    <property type="match status" value="1"/>
</dbReference>
<gene>
    <name evidence="5" type="ORF">IU449_00450</name>
</gene>
<dbReference type="PROSITE" id="PS51257">
    <property type="entry name" value="PROKAR_LIPOPROTEIN"/>
    <property type="match status" value="1"/>
</dbReference>
<evidence type="ECO:0000313" key="6">
    <source>
        <dbReference type="Proteomes" id="UP000707731"/>
    </source>
</evidence>
<dbReference type="PANTHER" id="PTHR47235:SF1">
    <property type="entry name" value="BLR6548 PROTEIN"/>
    <property type="match status" value="1"/>
</dbReference>
<dbReference type="Gene3D" id="3.40.50.2300">
    <property type="match status" value="2"/>
</dbReference>
<sequence length="423" mass="43695">MTNTVHRAGRAALLAGLAACLALTACNSTGNSADNAGSGGFVVNAEDCQDPEAAAAPIEGAITVGFSAPLSGPVAGPAELAGGGYKARIAAQNARGGIDGHQIEVVYRDDSFQPDKAKANATEFLQRTKVDILNTFGAGALGAMADDQNAACVPLLYPSSSAPQFQDMQTYPWTVQFLPSAAKETRFLVQYIQQKVPGARVGIAENSTASGVQQSAAFQASAKEAGLDIVLVTPDTDPNAAATALKEAGADVVYHAGVVGSCGVFDTARDRIGYKPELVVKASNCVNTPEYLTAGAAADGVVIPRYLKDPGDPAMVADPGVQTYLADMTGVADPNNAVTISGWLQADLMINTLQQAATSEQGLTRISIIEAARNQTYSSPMLTDGIEWVSTPDHPAGVNGFEPIAWSAAERRFLPAGPVVAIQ</sequence>
<protein>
    <submittedName>
        <fullName evidence="5">ABC transporter substrate-binding protein</fullName>
    </submittedName>
</protein>
<dbReference type="InterPro" id="IPR028081">
    <property type="entry name" value="Leu-bd"/>
</dbReference>
<dbReference type="Pfam" id="PF13458">
    <property type="entry name" value="Peripla_BP_6"/>
    <property type="match status" value="1"/>
</dbReference>
<feature type="domain" description="Leucine-binding protein" evidence="4">
    <location>
        <begin position="62"/>
        <end position="383"/>
    </location>
</feature>
<organism evidence="5 6">
    <name type="scientific">Nocardia higoensis</name>
    <dbReference type="NCBI Taxonomy" id="228599"/>
    <lineage>
        <taxon>Bacteria</taxon>
        <taxon>Bacillati</taxon>
        <taxon>Actinomycetota</taxon>
        <taxon>Actinomycetes</taxon>
        <taxon>Mycobacteriales</taxon>
        <taxon>Nocardiaceae</taxon>
        <taxon>Nocardia</taxon>
    </lineage>
</organism>
<dbReference type="SUPFAM" id="SSF53822">
    <property type="entry name" value="Periplasmic binding protein-like I"/>
    <property type="match status" value="1"/>
</dbReference>
<keyword evidence="2 3" id="KW-0732">Signal</keyword>
<evidence type="ECO:0000259" key="4">
    <source>
        <dbReference type="Pfam" id="PF13458"/>
    </source>
</evidence>
<dbReference type="RefSeq" id="WP_194999998.1">
    <property type="nucleotide sequence ID" value="NZ_JADLQN010000001.1"/>
</dbReference>
<dbReference type="InterPro" id="IPR028082">
    <property type="entry name" value="Peripla_BP_I"/>
</dbReference>
<evidence type="ECO:0000313" key="5">
    <source>
        <dbReference type="EMBL" id="MBF6353031.1"/>
    </source>
</evidence>